<protein>
    <submittedName>
        <fullName evidence="1">Uncharacterized protein</fullName>
    </submittedName>
</protein>
<sequence length="185" mass="21364">MVLSNQHNSSPPRSYLYLNSGSCDGCPTILKLLLKIYPPPHLFNDQQDIVWPITDMAWTTNVYDKVPISNKVTGSDPSPDFSKVGPYWNVGYDHAENVLADLKHQERNLAFQYTHGYEHDREHRDGLMGAALQQLEELLWAEIHLLRGPQLPFVTRLPTDLRNFLEERNAPNEIYEALECGYHRY</sequence>
<dbReference type="HOGENOM" id="CLU_1462230_0_0_1"/>
<proteinExistence type="predicted"/>
<evidence type="ECO:0000313" key="2">
    <source>
        <dbReference type="Proteomes" id="UP000054279"/>
    </source>
</evidence>
<evidence type="ECO:0000313" key="1">
    <source>
        <dbReference type="EMBL" id="KIJ40760.1"/>
    </source>
</evidence>
<keyword evidence="2" id="KW-1185">Reference proteome</keyword>
<dbReference type="AlphaFoldDB" id="A0A0C9VR17"/>
<gene>
    <name evidence="1" type="ORF">M422DRAFT_256172</name>
</gene>
<reference evidence="1 2" key="1">
    <citation type="submission" date="2014-06" db="EMBL/GenBank/DDBJ databases">
        <title>Evolutionary Origins and Diversification of the Mycorrhizal Mutualists.</title>
        <authorList>
            <consortium name="DOE Joint Genome Institute"/>
            <consortium name="Mycorrhizal Genomics Consortium"/>
            <person name="Kohler A."/>
            <person name="Kuo A."/>
            <person name="Nagy L.G."/>
            <person name="Floudas D."/>
            <person name="Copeland A."/>
            <person name="Barry K.W."/>
            <person name="Cichocki N."/>
            <person name="Veneault-Fourrey C."/>
            <person name="LaButti K."/>
            <person name="Lindquist E.A."/>
            <person name="Lipzen A."/>
            <person name="Lundell T."/>
            <person name="Morin E."/>
            <person name="Murat C."/>
            <person name="Riley R."/>
            <person name="Ohm R."/>
            <person name="Sun H."/>
            <person name="Tunlid A."/>
            <person name="Henrissat B."/>
            <person name="Grigoriev I.V."/>
            <person name="Hibbett D.S."/>
            <person name="Martin F."/>
        </authorList>
    </citation>
    <scope>NUCLEOTIDE SEQUENCE [LARGE SCALE GENOMIC DNA]</scope>
    <source>
        <strain evidence="1 2">SS14</strain>
    </source>
</reference>
<organism evidence="1 2">
    <name type="scientific">Sphaerobolus stellatus (strain SS14)</name>
    <dbReference type="NCBI Taxonomy" id="990650"/>
    <lineage>
        <taxon>Eukaryota</taxon>
        <taxon>Fungi</taxon>
        <taxon>Dikarya</taxon>
        <taxon>Basidiomycota</taxon>
        <taxon>Agaricomycotina</taxon>
        <taxon>Agaricomycetes</taxon>
        <taxon>Phallomycetidae</taxon>
        <taxon>Geastrales</taxon>
        <taxon>Sphaerobolaceae</taxon>
        <taxon>Sphaerobolus</taxon>
    </lineage>
</organism>
<accession>A0A0C9VR17</accession>
<dbReference type="Proteomes" id="UP000054279">
    <property type="component" value="Unassembled WGS sequence"/>
</dbReference>
<dbReference type="EMBL" id="KN837141">
    <property type="protein sequence ID" value="KIJ40760.1"/>
    <property type="molecule type" value="Genomic_DNA"/>
</dbReference>
<name>A0A0C9VR17_SPHS4</name>